<accession>J3LCG1</accession>
<dbReference type="AlphaFoldDB" id="J3LCG1"/>
<evidence type="ECO:0000256" key="1">
    <source>
        <dbReference type="SAM" id="Phobius"/>
    </source>
</evidence>
<dbReference type="Gramene" id="OB02G23280.1">
    <property type="protein sequence ID" value="OB02G23280.1"/>
    <property type="gene ID" value="OB02G23280"/>
</dbReference>
<reference evidence="2" key="1">
    <citation type="submission" date="2013-04" db="UniProtKB">
        <authorList>
            <consortium name="EnsemblPlants"/>
        </authorList>
    </citation>
    <scope>IDENTIFICATION</scope>
</reference>
<name>J3LCG1_ORYBR</name>
<sequence>GVVHLWGSDVELKCDIADDSRHRNTSTCWPFGFGFVPPIYLIVVLCHFLLFSFFFSLFIVVQMDRKLGT</sequence>
<keyword evidence="1" id="KW-0472">Membrane</keyword>
<protein>
    <submittedName>
        <fullName evidence="2">Uncharacterized protein</fullName>
    </submittedName>
</protein>
<keyword evidence="1" id="KW-1133">Transmembrane helix</keyword>
<evidence type="ECO:0000313" key="3">
    <source>
        <dbReference type="Proteomes" id="UP000006038"/>
    </source>
</evidence>
<feature type="transmembrane region" description="Helical" evidence="1">
    <location>
        <begin position="39"/>
        <end position="61"/>
    </location>
</feature>
<proteinExistence type="predicted"/>
<dbReference type="Proteomes" id="UP000006038">
    <property type="component" value="Unassembled WGS sequence"/>
</dbReference>
<organism evidence="2">
    <name type="scientific">Oryza brachyantha</name>
    <name type="common">malo sina</name>
    <dbReference type="NCBI Taxonomy" id="4533"/>
    <lineage>
        <taxon>Eukaryota</taxon>
        <taxon>Viridiplantae</taxon>
        <taxon>Streptophyta</taxon>
        <taxon>Embryophyta</taxon>
        <taxon>Tracheophyta</taxon>
        <taxon>Spermatophyta</taxon>
        <taxon>Magnoliopsida</taxon>
        <taxon>Liliopsida</taxon>
        <taxon>Poales</taxon>
        <taxon>Poaceae</taxon>
        <taxon>BOP clade</taxon>
        <taxon>Oryzoideae</taxon>
        <taxon>Oryzeae</taxon>
        <taxon>Oryzinae</taxon>
        <taxon>Oryza</taxon>
    </lineage>
</organism>
<dbReference type="EnsemblPlants" id="OB02G23280.1">
    <property type="protein sequence ID" value="OB02G23280.1"/>
    <property type="gene ID" value="OB02G23280"/>
</dbReference>
<keyword evidence="1" id="KW-0812">Transmembrane</keyword>
<evidence type="ECO:0000313" key="2">
    <source>
        <dbReference type="EnsemblPlants" id="OB02G23280.1"/>
    </source>
</evidence>
<keyword evidence="3" id="KW-1185">Reference proteome</keyword>
<dbReference type="HOGENOM" id="CLU_2783408_0_0_1"/>